<evidence type="ECO:0000313" key="3">
    <source>
        <dbReference type="EMBL" id="CAF1395122.1"/>
    </source>
</evidence>
<dbReference type="InterPro" id="IPR006607">
    <property type="entry name" value="DM15"/>
</dbReference>
<dbReference type="SUPFAM" id="SSF117892">
    <property type="entry name" value="Band 7/SPFH domain"/>
    <property type="match status" value="1"/>
</dbReference>
<dbReference type="PANTHER" id="PTHR23222:SF0">
    <property type="entry name" value="PROHIBITIN 1"/>
    <property type="match status" value="1"/>
</dbReference>
<dbReference type="EMBL" id="CAJNOH010005320">
    <property type="protein sequence ID" value="CAF1395122.1"/>
    <property type="molecule type" value="Genomic_DNA"/>
</dbReference>
<protein>
    <recommendedName>
        <fullName evidence="2">Band 7 domain-containing protein</fullName>
    </recommendedName>
</protein>
<dbReference type="CDD" id="cd03401">
    <property type="entry name" value="SPFH_prohibitin"/>
    <property type="match status" value="1"/>
</dbReference>
<dbReference type="InterPro" id="IPR000163">
    <property type="entry name" value="Prohibitin"/>
</dbReference>
<dbReference type="GO" id="GO:0016020">
    <property type="term" value="C:membrane"/>
    <property type="evidence" value="ECO:0007669"/>
    <property type="project" value="InterPro"/>
</dbReference>
<dbReference type="Proteomes" id="UP000663870">
    <property type="component" value="Unassembled WGS sequence"/>
</dbReference>
<dbReference type="GO" id="GO:0048255">
    <property type="term" value="P:mRNA stabilization"/>
    <property type="evidence" value="ECO:0007669"/>
    <property type="project" value="InterPro"/>
</dbReference>
<feature type="non-terminal residue" evidence="4">
    <location>
        <position position="1"/>
    </location>
</feature>
<dbReference type="GO" id="GO:0007005">
    <property type="term" value="P:mitochondrion organization"/>
    <property type="evidence" value="ECO:0007669"/>
    <property type="project" value="TreeGrafter"/>
</dbReference>
<dbReference type="Pfam" id="PF21071">
    <property type="entry name" value="LARP1_HEAT"/>
    <property type="match status" value="1"/>
</dbReference>
<keyword evidence="5" id="KW-1185">Reference proteome</keyword>
<dbReference type="GO" id="GO:0005739">
    <property type="term" value="C:mitochondrion"/>
    <property type="evidence" value="ECO:0007669"/>
    <property type="project" value="TreeGrafter"/>
</dbReference>
<dbReference type="AlphaFoldDB" id="A0A816CDK5"/>
<organism evidence="4 5">
    <name type="scientific">Rotaria sordida</name>
    <dbReference type="NCBI Taxonomy" id="392033"/>
    <lineage>
        <taxon>Eukaryota</taxon>
        <taxon>Metazoa</taxon>
        <taxon>Spiralia</taxon>
        <taxon>Gnathifera</taxon>
        <taxon>Rotifera</taxon>
        <taxon>Eurotatoria</taxon>
        <taxon>Bdelloidea</taxon>
        <taxon>Philodinida</taxon>
        <taxon>Philodinidae</taxon>
        <taxon>Rotaria</taxon>
    </lineage>
</organism>
<name>A0A816CDK5_9BILA</name>
<comment type="caution">
    <text evidence="4">The sequence shown here is derived from an EMBL/GenBank/DDBJ whole genome shotgun (WGS) entry which is preliminary data.</text>
</comment>
<reference evidence="4" key="1">
    <citation type="submission" date="2021-02" db="EMBL/GenBank/DDBJ databases">
        <authorList>
            <person name="Nowell W R."/>
        </authorList>
    </citation>
    <scope>NUCLEOTIDE SEQUENCE</scope>
</reference>
<dbReference type="Gene3D" id="3.30.479.30">
    <property type="entry name" value="Band 7 domain"/>
    <property type="match status" value="1"/>
</dbReference>
<evidence type="ECO:0000313" key="5">
    <source>
        <dbReference type="Proteomes" id="UP000663870"/>
    </source>
</evidence>
<dbReference type="PANTHER" id="PTHR23222">
    <property type="entry name" value="PROHIBITIN"/>
    <property type="match status" value="1"/>
</dbReference>
<dbReference type="Pfam" id="PF01145">
    <property type="entry name" value="Band_7"/>
    <property type="match status" value="1"/>
</dbReference>
<evidence type="ECO:0000259" key="2">
    <source>
        <dbReference type="SMART" id="SM00244"/>
    </source>
</evidence>
<dbReference type="InterPro" id="IPR001107">
    <property type="entry name" value="Band_7"/>
</dbReference>
<dbReference type="InterPro" id="IPR036013">
    <property type="entry name" value="Band_7/SPFH_dom_sf"/>
</dbReference>
<comment type="similarity">
    <text evidence="1">Belongs to the prohibitin family.</text>
</comment>
<proteinExistence type="inferred from homology"/>
<feature type="domain" description="Band 7" evidence="2">
    <location>
        <begin position="130"/>
        <end position="272"/>
    </location>
</feature>
<evidence type="ECO:0000256" key="1">
    <source>
        <dbReference type="ARBA" id="ARBA00009658"/>
    </source>
</evidence>
<dbReference type="Proteomes" id="UP000663854">
    <property type="component" value="Unassembled WGS sequence"/>
</dbReference>
<dbReference type="GO" id="GO:0000339">
    <property type="term" value="F:RNA cap binding"/>
    <property type="evidence" value="ECO:0007669"/>
    <property type="project" value="InterPro"/>
</dbReference>
<dbReference type="SMART" id="SM00244">
    <property type="entry name" value="PHB"/>
    <property type="match status" value="1"/>
</dbReference>
<dbReference type="EMBL" id="CAJNOL010006807">
    <property type="protein sequence ID" value="CAF1622016.1"/>
    <property type="molecule type" value="Genomic_DNA"/>
</dbReference>
<gene>
    <name evidence="4" type="ORF">JXQ802_LOCUS50715</name>
    <name evidence="3" type="ORF">PYM288_LOCUS34534</name>
</gene>
<evidence type="ECO:0000313" key="4">
    <source>
        <dbReference type="EMBL" id="CAF1622016.1"/>
    </source>
</evidence>
<accession>A0A816CDK5</accession>
<sequence length="351" mass="40012">YGVECLFRFYTYGIEKHFQQETLCDHEAGQLYGLEKFWAFLKYSRQKPKINPKLEEILKNYKNLEDFRVDDASFPQQLFLTKSNYTLEAIAAAVAKNSGTSNSLKPNEEFSVLGRIGIGLAIVGSVINCMLYNVDGRHRDVIFDRFQGVELDVIEERTHFMISWLHRPIIFDIRTRPRSVPSITEIKDLQTINITLRLDDEERVLPSIINEVLKSVSQFDAIELITQRTLISRRISELLIERAAQFGLLLDDISITHLSFRPEFTSAVELKQRFLVEKAEQSRQANVIAAEGDARAADLIGKALDEVGDGLIEFRRIEAAEGIANQLSKSRNIVYLSHGSQMLRNITGAMQ</sequence>